<comment type="caution">
    <text evidence="2">The sequence shown here is derived from an EMBL/GenBank/DDBJ whole genome shotgun (WGS) entry which is preliminary data.</text>
</comment>
<feature type="non-terminal residue" evidence="2">
    <location>
        <position position="1"/>
    </location>
</feature>
<dbReference type="SUPFAM" id="SSF56672">
    <property type="entry name" value="DNA/RNA polymerases"/>
    <property type="match status" value="1"/>
</dbReference>
<organism evidence="2 3">
    <name type="scientific">Prorocentrum cordatum</name>
    <dbReference type="NCBI Taxonomy" id="2364126"/>
    <lineage>
        <taxon>Eukaryota</taxon>
        <taxon>Sar</taxon>
        <taxon>Alveolata</taxon>
        <taxon>Dinophyceae</taxon>
        <taxon>Prorocentrales</taxon>
        <taxon>Prorocentraceae</taxon>
        <taxon>Prorocentrum</taxon>
    </lineage>
</organism>
<evidence type="ECO:0000313" key="3">
    <source>
        <dbReference type="Proteomes" id="UP001189429"/>
    </source>
</evidence>
<accession>A0ABN9T5M0</accession>
<evidence type="ECO:0000313" key="2">
    <source>
        <dbReference type="EMBL" id="CAK0840269.1"/>
    </source>
</evidence>
<keyword evidence="3" id="KW-1185">Reference proteome</keyword>
<sequence>VRPLRGLGAPVFGVAEANVYRFGAVPSAPEVWGFLRDAALRLGAALPPSPFLLAGGAGVGAAWIPQALALDNPAAAAAAVVAAAGGGGAAVPAPGDGAGGGGGAAVPGGAGALAAALGVAMPPPLGGGGAGAGGPGGGAAAAGALAAVAPLAAADPRVFPLATDHAGRRQLDYSVALRDATTTPRDDWPIKGPRTTQWCLEHMRRNAGGPLAWHSKWKAEARLRDSDAICQQHEMNCRLLEMATCYDQLNTQLIEERHYEETVAAQVAAGEKKDKKKGLGASESLLASEAEHYMGASASKGNLCIPPALTEFIAEQLKAEAAVAKESSAMKPAGRQRDVLPLPPLALDERAASCRSRRGQQRAQRGAAWRRWANDGIAALNQLSGHGAGAAAPPGLTSSAAQASALDHISQAFRDFPVPPDYHEDRVSGEAALAELLASAPGYSAESQRVKPYSKDMVSWPDMSTAPVGHRVGGSGEMSASDSRDAPAPRRPYVGPMLANSLRAYAGFVGKLLQGGMISFRVARAADPYSLGFFFVEKVGEGTLRLVFDTRVANEDFEPPPTTTLPTAAARSALESQCPVVLAQGDTQCAFYHMLVPKGMEECFALPTISNQLLGITHVDGLPVASDCYLQPMVRALPMGWSWSLLFCQSIMRRALVENGFSDGSLIE</sequence>
<dbReference type="InterPro" id="IPR043502">
    <property type="entry name" value="DNA/RNA_pol_sf"/>
</dbReference>
<proteinExistence type="predicted"/>
<feature type="non-terminal residue" evidence="2">
    <location>
        <position position="668"/>
    </location>
</feature>
<protein>
    <submittedName>
        <fullName evidence="2">Uncharacterized protein</fullName>
    </submittedName>
</protein>
<evidence type="ECO:0000256" key="1">
    <source>
        <dbReference type="SAM" id="MobiDB-lite"/>
    </source>
</evidence>
<dbReference type="EMBL" id="CAUYUJ010014366">
    <property type="protein sequence ID" value="CAK0840269.1"/>
    <property type="molecule type" value="Genomic_DNA"/>
</dbReference>
<reference evidence="2" key="1">
    <citation type="submission" date="2023-10" db="EMBL/GenBank/DDBJ databases">
        <authorList>
            <person name="Chen Y."/>
            <person name="Shah S."/>
            <person name="Dougan E. K."/>
            <person name="Thang M."/>
            <person name="Chan C."/>
        </authorList>
    </citation>
    <scope>NUCLEOTIDE SEQUENCE [LARGE SCALE GENOMIC DNA]</scope>
</reference>
<dbReference type="Proteomes" id="UP001189429">
    <property type="component" value="Unassembled WGS sequence"/>
</dbReference>
<name>A0ABN9T5M0_9DINO</name>
<feature type="region of interest" description="Disordered" evidence="1">
    <location>
        <begin position="470"/>
        <end position="489"/>
    </location>
</feature>
<gene>
    <name evidence="2" type="ORF">PCOR1329_LOCUS35750</name>
</gene>